<organism evidence="2 3">
    <name type="scientific">Phytohabitans kaempferiae</name>
    <dbReference type="NCBI Taxonomy" id="1620943"/>
    <lineage>
        <taxon>Bacteria</taxon>
        <taxon>Bacillati</taxon>
        <taxon>Actinomycetota</taxon>
        <taxon>Actinomycetes</taxon>
        <taxon>Micromonosporales</taxon>
        <taxon>Micromonosporaceae</taxon>
    </lineage>
</organism>
<keyword evidence="3" id="KW-1185">Reference proteome</keyword>
<evidence type="ECO:0000313" key="2">
    <source>
        <dbReference type="EMBL" id="MFC0527023.1"/>
    </source>
</evidence>
<proteinExistence type="predicted"/>
<sequence length="411" mass="43899">MTDQLARLVDGSDNFRFLAEPALLLAGDAAAAESYINADPDAAMAKARRFSETLAKMLVQRAGLNPRKIGDQNSRIEALATAGAIPEEIRQAFHSVRRAGNEAVHGYPRDREKATAAVATCFTLGAWWYRTETGKEVAHPFTAPAPAATAPVDEKFEIIEAQLARLRDALEARLRPAPARHLRLKLGGAVVGLATVVGVLLYAVGPWPRPPADGAAGEAAPGPRLAAVTSWEAVSCRSTGWMLPSRGTDPVPYTPRRAPAGAILASGGQITVTVQGLSGRSVVLQSMSTEVVRRSPALAGTYLPLGCQGEVTPRKFRLDLDASAPEVVPEAESRTFPYKVDESEPEQFLITPEVTGGDVEFRLLLNWTSGADEGVLVLPEAGKPPFRVTAPTAAREFCLDPHTSTWRPSCV</sequence>
<dbReference type="RefSeq" id="WP_377246095.1">
    <property type="nucleotide sequence ID" value="NZ_JBHLUH010000005.1"/>
</dbReference>
<evidence type="ECO:0000259" key="1">
    <source>
        <dbReference type="Pfam" id="PF13643"/>
    </source>
</evidence>
<evidence type="ECO:0000313" key="3">
    <source>
        <dbReference type="Proteomes" id="UP001589867"/>
    </source>
</evidence>
<feature type="domain" description="DUF4145" evidence="1">
    <location>
        <begin position="31"/>
        <end position="118"/>
    </location>
</feature>
<reference evidence="2 3" key="1">
    <citation type="submission" date="2024-09" db="EMBL/GenBank/DDBJ databases">
        <authorList>
            <person name="Sun Q."/>
            <person name="Mori K."/>
        </authorList>
    </citation>
    <scope>NUCLEOTIDE SEQUENCE [LARGE SCALE GENOMIC DNA]</scope>
    <source>
        <strain evidence="2 3">TBRC 3947</strain>
    </source>
</reference>
<dbReference type="Pfam" id="PF13643">
    <property type="entry name" value="DUF4145"/>
    <property type="match status" value="1"/>
</dbReference>
<gene>
    <name evidence="2" type="ORF">ACFFIA_05060</name>
</gene>
<accession>A0ABV6LXQ1</accession>
<dbReference type="Proteomes" id="UP001589867">
    <property type="component" value="Unassembled WGS sequence"/>
</dbReference>
<comment type="caution">
    <text evidence="2">The sequence shown here is derived from an EMBL/GenBank/DDBJ whole genome shotgun (WGS) entry which is preliminary data.</text>
</comment>
<dbReference type="EMBL" id="JBHLUH010000005">
    <property type="protein sequence ID" value="MFC0527023.1"/>
    <property type="molecule type" value="Genomic_DNA"/>
</dbReference>
<protein>
    <submittedName>
        <fullName evidence="2">DUF4145 domain-containing protein</fullName>
    </submittedName>
</protein>
<dbReference type="InterPro" id="IPR025285">
    <property type="entry name" value="DUF4145"/>
</dbReference>
<name>A0ABV6LXQ1_9ACTN</name>